<protein>
    <submittedName>
        <fullName evidence="1">Uncharacterized protein</fullName>
    </submittedName>
</protein>
<dbReference type="Gene3D" id="1.25.40.10">
    <property type="entry name" value="Tetratricopeptide repeat domain"/>
    <property type="match status" value="1"/>
</dbReference>
<dbReference type="Proteomes" id="UP000232323">
    <property type="component" value="Unassembled WGS sequence"/>
</dbReference>
<keyword evidence="2" id="KW-1185">Reference proteome</keyword>
<dbReference type="InterPro" id="IPR011990">
    <property type="entry name" value="TPR-like_helical_dom_sf"/>
</dbReference>
<dbReference type="EMBL" id="BEGY01000205">
    <property type="protein sequence ID" value="GAX85938.1"/>
    <property type="molecule type" value="Genomic_DNA"/>
</dbReference>
<evidence type="ECO:0000313" key="1">
    <source>
        <dbReference type="EMBL" id="GAX85938.1"/>
    </source>
</evidence>
<gene>
    <name evidence="1" type="ORF">CEUSTIGMA_g13354.t1</name>
</gene>
<accession>A0A250XS97</accession>
<dbReference type="SUPFAM" id="SSF48452">
    <property type="entry name" value="TPR-like"/>
    <property type="match status" value="1"/>
</dbReference>
<name>A0A250XS97_9CHLO</name>
<dbReference type="AlphaFoldDB" id="A0A250XS97"/>
<evidence type="ECO:0000313" key="2">
    <source>
        <dbReference type="Proteomes" id="UP000232323"/>
    </source>
</evidence>
<sequence length="345" mass="39446">MAHLKQYFELQGLSTNQVFVWIDIFCVNLHRDTPTGSADLVLTNELIASSRKVLLFLDSEGVAFSRTWVLYEAWQASLSERHDKLVVVPTSWAWQDLVFPYIAMDIASSHAWQDVDRLLMLREFQKAVETSSVAKIKEAMLLGTKRELQRTDVTVTGGQPLRMVYTGTAYGLLLFLKGRYTEAEEVLSGLQHKMEKFGGLNNGDDTEMLFHLALIAREKGSRNKSEAYLLACIRDSRSEGVREDLYLEAMLMYAQCLYDNEQYTKGELLCRKLLEMTDQYSDMLTEKARLKFRARGRVQLSALSLGQKLVKEVEERAEETLRDVRHNKEASTELLAASCYKILSE</sequence>
<organism evidence="1 2">
    <name type="scientific">Chlamydomonas eustigma</name>
    <dbReference type="NCBI Taxonomy" id="1157962"/>
    <lineage>
        <taxon>Eukaryota</taxon>
        <taxon>Viridiplantae</taxon>
        <taxon>Chlorophyta</taxon>
        <taxon>core chlorophytes</taxon>
        <taxon>Chlorophyceae</taxon>
        <taxon>CS clade</taxon>
        <taxon>Chlamydomonadales</taxon>
        <taxon>Chlamydomonadaceae</taxon>
        <taxon>Chlamydomonas</taxon>
    </lineage>
</organism>
<comment type="caution">
    <text evidence="1">The sequence shown here is derived from an EMBL/GenBank/DDBJ whole genome shotgun (WGS) entry which is preliminary data.</text>
</comment>
<dbReference type="OrthoDB" id="549701at2759"/>
<reference evidence="1 2" key="1">
    <citation type="submission" date="2017-08" db="EMBL/GenBank/DDBJ databases">
        <title>Acidophilic green algal genome provides insights into adaptation to an acidic environment.</title>
        <authorList>
            <person name="Hirooka S."/>
            <person name="Hirose Y."/>
            <person name="Kanesaki Y."/>
            <person name="Higuchi S."/>
            <person name="Fujiwara T."/>
            <person name="Onuma R."/>
            <person name="Era A."/>
            <person name="Ohbayashi R."/>
            <person name="Uzuka A."/>
            <person name="Nozaki H."/>
            <person name="Yoshikawa H."/>
            <person name="Miyagishima S.Y."/>
        </authorList>
    </citation>
    <scope>NUCLEOTIDE SEQUENCE [LARGE SCALE GENOMIC DNA]</scope>
    <source>
        <strain evidence="1 2">NIES-2499</strain>
    </source>
</reference>
<proteinExistence type="predicted"/>